<keyword evidence="17" id="KW-0862">Zinc</keyword>
<dbReference type="FunFam" id="1.10.510.10:FF:000156">
    <property type="entry name" value="Serine/threonine-protein kinase SIK3 homolog"/>
    <property type="match status" value="1"/>
</dbReference>
<evidence type="ECO:0000256" key="5">
    <source>
        <dbReference type="ARBA" id="ARBA00012513"/>
    </source>
</evidence>
<dbReference type="Pfam" id="PF05033">
    <property type="entry name" value="Pre-SET"/>
    <property type="match status" value="1"/>
</dbReference>
<dbReference type="InterPro" id="IPR057380">
    <property type="entry name" value="UBA_SIK1/2/3"/>
</dbReference>
<dbReference type="Pfam" id="PF18359">
    <property type="entry name" value="Tudor_5"/>
    <property type="match status" value="1"/>
</dbReference>
<evidence type="ECO:0000256" key="10">
    <source>
        <dbReference type="ARBA" id="ARBA00022603"/>
    </source>
</evidence>
<keyword evidence="24" id="KW-0539">Nucleus</keyword>
<keyword evidence="20" id="KW-0156">Chromatin regulator</keyword>
<proteinExistence type="inferred from homology"/>
<dbReference type="SMART" id="SM00391">
    <property type="entry name" value="MBD"/>
    <property type="match status" value="1"/>
</dbReference>
<feature type="region of interest" description="Disordered" evidence="28">
    <location>
        <begin position="1774"/>
        <end position="1854"/>
    </location>
</feature>
<keyword evidence="15 27" id="KW-0547">Nucleotide-binding</keyword>
<dbReference type="Proteomes" id="UP000076502">
    <property type="component" value="Unassembled WGS sequence"/>
</dbReference>
<evidence type="ECO:0000256" key="28">
    <source>
        <dbReference type="SAM" id="MobiDB-lite"/>
    </source>
</evidence>
<evidence type="ECO:0000256" key="9">
    <source>
        <dbReference type="ARBA" id="ARBA00022553"/>
    </source>
</evidence>
<dbReference type="FunFam" id="3.30.200.20:FF:000003">
    <property type="entry name" value="Non-specific serine/threonine protein kinase"/>
    <property type="match status" value="1"/>
</dbReference>
<dbReference type="GO" id="GO:0046974">
    <property type="term" value="F:histone H3K9 methyltransferase activity"/>
    <property type="evidence" value="ECO:0007669"/>
    <property type="project" value="UniProtKB-ARBA"/>
</dbReference>
<evidence type="ECO:0000256" key="22">
    <source>
        <dbReference type="ARBA" id="ARBA00023054"/>
    </source>
</evidence>
<organism evidence="34 35">
    <name type="scientific">Dufourea novaeangliae</name>
    <name type="common">Sweat bee</name>
    <dbReference type="NCBI Taxonomy" id="178035"/>
    <lineage>
        <taxon>Eukaryota</taxon>
        <taxon>Metazoa</taxon>
        <taxon>Ecdysozoa</taxon>
        <taxon>Arthropoda</taxon>
        <taxon>Hexapoda</taxon>
        <taxon>Insecta</taxon>
        <taxon>Pterygota</taxon>
        <taxon>Neoptera</taxon>
        <taxon>Endopterygota</taxon>
        <taxon>Hymenoptera</taxon>
        <taxon>Apocrita</taxon>
        <taxon>Aculeata</taxon>
        <taxon>Apoidea</taxon>
        <taxon>Anthophila</taxon>
        <taxon>Halictidae</taxon>
        <taxon>Rophitinae</taxon>
        <taxon>Dufourea</taxon>
    </lineage>
</organism>
<feature type="domain" description="SET" evidence="30">
    <location>
        <begin position="1654"/>
        <end position="1932"/>
    </location>
</feature>
<keyword evidence="21" id="KW-0805">Transcription regulation</keyword>
<dbReference type="CDD" id="cd14338">
    <property type="entry name" value="UBA_SIK"/>
    <property type="match status" value="1"/>
</dbReference>
<keyword evidence="23" id="KW-0804">Transcription</keyword>
<keyword evidence="14" id="KW-0677">Repeat</keyword>
<dbReference type="InterPro" id="IPR017441">
    <property type="entry name" value="Protein_kinase_ATP_BS"/>
</dbReference>
<feature type="compositionally biased region" description="Basic and acidic residues" evidence="28">
    <location>
        <begin position="1836"/>
        <end position="1845"/>
    </location>
</feature>
<comment type="catalytic activity">
    <reaction evidence="26">
        <text>L-seryl-[protein] + ATP = O-phospho-L-seryl-[protein] + ADP + H(+)</text>
        <dbReference type="Rhea" id="RHEA:17989"/>
        <dbReference type="Rhea" id="RHEA-COMP:9863"/>
        <dbReference type="Rhea" id="RHEA-COMP:11604"/>
        <dbReference type="ChEBI" id="CHEBI:15378"/>
        <dbReference type="ChEBI" id="CHEBI:29999"/>
        <dbReference type="ChEBI" id="CHEBI:30616"/>
        <dbReference type="ChEBI" id="CHEBI:83421"/>
        <dbReference type="ChEBI" id="CHEBI:456216"/>
        <dbReference type="EC" id="2.7.11.1"/>
    </reaction>
</comment>
<dbReference type="Gene3D" id="3.30.890.10">
    <property type="entry name" value="Methyl-cpg-binding Protein 2, Chain A"/>
    <property type="match status" value="1"/>
</dbReference>
<keyword evidence="6" id="KW-0158">Chromosome</keyword>
<feature type="region of interest" description="Disordered" evidence="28">
    <location>
        <begin position="497"/>
        <end position="610"/>
    </location>
</feature>
<keyword evidence="16" id="KW-0418">Kinase</keyword>
<dbReference type="SUPFAM" id="SSF63748">
    <property type="entry name" value="Tudor/PWWP/MBT"/>
    <property type="match status" value="1"/>
</dbReference>
<gene>
    <name evidence="34" type="ORF">WN55_01348</name>
</gene>
<dbReference type="InterPro" id="IPR002999">
    <property type="entry name" value="Tudor"/>
</dbReference>
<keyword evidence="12" id="KW-0949">S-adenosyl-L-methionine</keyword>
<dbReference type="PROSITE" id="PS50982">
    <property type="entry name" value="MBD"/>
    <property type="match status" value="1"/>
</dbReference>
<evidence type="ECO:0000256" key="19">
    <source>
        <dbReference type="ARBA" id="ARBA00022842"/>
    </source>
</evidence>
<feature type="region of interest" description="Disordered" evidence="28">
    <location>
        <begin position="1350"/>
        <end position="1412"/>
    </location>
</feature>
<dbReference type="SMART" id="SM00468">
    <property type="entry name" value="PreSET"/>
    <property type="match status" value="1"/>
</dbReference>
<evidence type="ECO:0000256" key="17">
    <source>
        <dbReference type="ARBA" id="ARBA00022833"/>
    </source>
</evidence>
<name>A0A154PEE2_DUFNO</name>
<dbReference type="PROSITE" id="PS00107">
    <property type="entry name" value="PROTEIN_KINASE_ATP"/>
    <property type="match status" value="1"/>
</dbReference>
<dbReference type="CDD" id="cd21181">
    <property type="entry name" value="Tudor_SETDB1_rpt2"/>
    <property type="match status" value="1"/>
</dbReference>
<evidence type="ECO:0000256" key="23">
    <source>
        <dbReference type="ARBA" id="ARBA00023163"/>
    </source>
</evidence>
<dbReference type="GO" id="GO:0005524">
    <property type="term" value="F:ATP binding"/>
    <property type="evidence" value="ECO:0007669"/>
    <property type="project" value="UniProtKB-UniRule"/>
</dbReference>
<keyword evidence="13" id="KW-0479">Metal-binding</keyword>
<evidence type="ECO:0000256" key="6">
    <source>
        <dbReference type="ARBA" id="ARBA00022454"/>
    </source>
</evidence>
<feature type="region of interest" description="Disordered" evidence="28">
    <location>
        <begin position="1725"/>
        <end position="1761"/>
    </location>
</feature>
<evidence type="ECO:0000256" key="7">
    <source>
        <dbReference type="ARBA" id="ARBA00022491"/>
    </source>
</evidence>
<dbReference type="GO" id="GO:0032259">
    <property type="term" value="P:methylation"/>
    <property type="evidence" value="ECO:0007669"/>
    <property type="project" value="UniProtKB-KW"/>
</dbReference>
<keyword evidence="19" id="KW-0460">Magnesium</keyword>
<dbReference type="GO" id="GO:0003677">
    <property type="term" value="F:DNA binding"/>
    <property type="evidence" value="ECO:0007669"/>
    <property type="project" value="InterPro"/>
</dbReference>
<dbReference type="PANTHER" id="PTHR46024:SF1">
    <property type="entry name" value="HISTONE-LYSINE N-METHYLTRANSFERASE EGGLESS"/>
    <property type="match status" value="1"/>
</dbReference>
<dbReference type="InterPro" id="IPR001214">
    <property type="entry name" value="SET_dom"/>
</dbReference>
<evidence type="ECO:0000256" key="3">
    <source>
        <dbReference type="ARBA" id="ARBA00004286"/>
    </source>
</evidence>
<dbReference type="Gene3D" id="2.170.270.10">
    <property type="entry name" value="SET domain"/>
    <property type="match status" value="2"/>
</dbReference>
<dbReference type="InterPro" id="IPR047232">
    <property type="entry name" value="SETDB1/2-like_MBD"/>
</dbReference>
<dbReference type="PROSITE" id="PS50868">
    <property type="entry name" value="POST_SET"/>
    <property type="match status" value="1"/>
</dbReference>
<dbReference type="SMART" id="SM00333">
    <property type="entry name" value="TUDOR"/>
    <property type="match status" value="2"/>
</dbReference>
<dbReference type="InterPro" id="IPR041292">
    <property type="entry name" value="Tudor_4"/>
</dbReference>
<feature type="binding site" evidence="27">
    <location>
        <position position="55"/>
    </location>
    <ligand>
        <name>ATP</name>
        <dbReference type="ChEBI" id="CHEBI:30616"/>
    </ligand>
</feature>
<evidence type="ECO:0000259" key="32">
    <source>
        <dbReference type="PROSITE" id="PS50868"/>
    </source>
</evidence>
<evidence type="ECO:0000256" key="15">
    <source>
        <dbReference type="ARBA" id="ARBA00022741"/>
    </source>
</evidence>
<keyword evidence="22" id="KW-0175">Coiled coil</keyword>
<dbReference type="PANTHER" id="PTHR46024">
    <property type="entry name" value="HISTONE-LYSINE N-METHYLTRANSFERASE EGGLESS"/>
    <property type="match status" value="1"/>
</dbReference>
<dbReference type="PROSITE" id="PS00108">
    <property type="entry name" value="PROTEIN_KINASE_ST"/>
    <property type="match status" value="1"/>
</dbReference>
<evidence type="ECO:0000256" key="24">
    <source>
        <dbReference type="ARBA" id="ARBA00023242"/>
    </source>
</evidence>
<evidence type="ECO:0000256" key="26">
    <source>
        <dbReference type="ARBA" id="ARBA00048679"/>
    </source>
</evidence>
<evidence type="ECO:0000256" key="18">
    <source>
        <dbReference type="ARBA" id="ARBA00022840"/>
    </source>
</evidence>
<dbReference type="Gene3D" id="1.10.510.10">
    <property type="entry name" value="Transferase(Phosphotransferase) domain 1"/>
    <property type="match status" value="1"/>
</dbReference>
<dbReference type="GO" id="GO:0070828">
    <property type="term" value="P:heterochromatin organization"/>
    <property type="evidence" value="ECO:0007669"/>
    <property type="project" value="TreeGrafter"/>
</dbReference>
<dbReference type="PROSITE" id="PS50011">
    <property type="entry name" value="PROTEIN_KINASE_DOM"/>
    <property type="match status" value="1"/>
</dbReference>
<evidence type="ECO:0000256" key="20">
    <source>
        <dbReference type="ARBA" id="ARBA00022853"/>
    </source>
</evidence>
<dbReference type="EMBL" id="KQ434889">
    <property type="protein sequence ID" value="KZC10232.1"/>
    <property type="molecule type" value="Genomic_DNA"/>
</dbReference>
<dbReference type="OrthoDB" id="5792673at2759"/>
<comment type="similarity">
    <text evidence="4">Belongs to the protein kinase superfamily. CAMK Ser/Thr protein kinase family. SNF1 subfamily.</text>
</comment>
<dbReference type="InterPro" id="IPR051516">
    <property type="entry name" value="SETDB_methyltransferase"/>
</dbReference>
<sequence>MASATTSHNEVSQEFSVNKLIRVGYYELEKTIGKGNFAVVKMATHVVTKSKVAIKIIDKTKLNEENLAKIFREVHIMKRLRHPHIIRLYQVMETEKMIYLVTEYAPGGEIFDHLVRNGRMPELEARRIFRQIVLAVRYLHQQRVVHRDLKAENLLLDADNNIKLADFGFSNEYTPGVPLSTWCGSPPYAAPEIFEGKQYDGPRADVWSLGVVLYVLVCGALPFDGPTMQLLRSVVISGKFRIPFFMTAECEKLIRHMLVVEPERRLSISQILAHSWMGGDSITEPEPGGCNTEIVPPQLNQLVLENMLRLPGLSADTLLTAVQGNAFDHVSAIYNLLVDRLEPAMPSLPTIQTIPGDYAPDGAHQLEKFGDIEAETEERSGMQLTPGTPYHTTRRHTVGPGDTAHQPPTPYPYNYNHNTGDPTLRLLPMLQCNNTDPQVLPHTNLPLNLPLVQHQPPQNFQIKDQHLLKPPPVMGATGSFGRRASDGGANLHVFYQQHGSNYGSGDDGGWSQPGSREHLQPIPSGSPTLVPCAQSLNVGVNNASGDTNGSNSGSSTGGSDRRRRSGLTAVMQRPVGNRDSYKEPSTHVATERYSPVRRASEGSGPTGPGIQALQQEYQQLQRLASPSHSPASIPGSPVHERGVAAITQGLSGLTTATVQGSIVHGTPTQPPATPLDLSPLRHHRSPATTPVSYSPSNSPALDMIQEEHPVELPRVPPQISITDLGGQVTLISCSPSPSPSPDSLEDTLPHYSPLPSFIISEPCDPSRPSITRGIGRPLNTSIPTEVEVTLSDESSRLNSEAILGRVKQIIDARAPPKGFIFNREEVKGSGLSLEYPGGVQIELRVYDEATEDNMKKNRSSKICNSNCINFQCSSGLEMRSAPSFACAFYGVNTEKKKERMICKMCFNASLDHQKKLVTALVDRKPLLKCEFPDHTMEVEISDSDDSDDEKKKDVQNEDKYLPEEMLEDVEKMLDSTLKNIITKYDVDYQIKESHDILKEQWDKISEENAVSDKTIKDLMRTMDTLRNNLYNEFRPQIQMLQELQIDDGITDNTLYPLVATKKVTQVRVPIVIPQDSQPEILPIEQDNRQVVSVDLPPAGPLVKRQIDVDSVVYIMKHPLMPWIKAKVQTIVSKNPLHCRVRLLQKKYNAVIKSIFGKQIAATVTSQVIIPVGTRVVAVFRDVTSSNFYSGVIAEPPKATNKYRYLIFFDDGYAQYVEHRHIYLVAESSSKVWEDIPNESREFVKKYIETYPERPMVKLQTGQVVKTEWNGKWWIARVVQVDASLVQMHFDADGRTEWIYRGSARLGPLYLELLKANARQQGHHASVNTPTRHRLPAITSKNNLPYVEYTSNVEPEEERIPETEKIQSPAVSESTNVTTPSAPQQARAVARKSTSKKPNVVDTNSYTPTTETKPSHSIVYYQTQNKIQTKKFVPHKCGPQCVQGISFTPDDLRGYSPLSIPLLCGWNRQLCKYPKGKKITLYQAPCGVRLRNMEELHQYLRKTGSPMSVDLFDFDYWVHCLAEFVLDKCFINIKDLSYGVENVPIPCVNELDHTQPDTIRYSTQREPTEGVNLNLDPNFLCSCDCEDDCQDKTKCQCWQLTIQGAKGGRVPSTCVGYVYKRLPEPVTTGIYECNSGCKCAIKTCLNRVVQHPLTLKLQVFKTAPRGWGIRCLNDIPLGSFICIYAGRLLTEQGANEGGKNYGDEYLAELDYVEVVETMKEGYESDVLEPEMVLSTPEDKKKCLSSDDDDHSRTNTNDSDEDFDISKYANFNVDSSDPTSIRKRLRKRKREEINVQDGSEDNSEDGISTKNSDTLSKSANESRSNDQEAITISDEEENRSGRREPSRFDPTVEPAQLERPKFKSVRDYFGEDEAVYIMDAKTTGNIGRYLNHSCDPNVFVQNVFVDTHDVRFPWVAFFALNYIRAGQELTWNYSYDVGSIPGKVIICKCGASNCRGRLL</sequence>
<evidence type="ECO:0000256" key="13">
    <source>
        <dbReference type="ARBA" id="ARBA00022723"/>
    </source>
</evidence>
<feature type="compositionally biased region" description="Polar residues" evidence="28">
    <location>
        <begin position="1400"/>
        <end position="1411"/>
    </location>
</feature>
<dbReference type="PROSITE" id="PS50280">
    <property type="entry name" value="SET"/>
    <property type="match status" value="1"/>
</dbReference>
<evidence type="ECO:0000256" key="8">
    <source>
        <dbReference type="ARBA" id="ARBA00022527"/>
    </source>
</evidence>
<evidence type="ECO:0000313" key="35">
    <source>
        <dbReference type="Proteomes" id="UP000076502"/>
    </source>
</evidence>
<dbReference type="CDD" id="cd01395">
    <property type="entry name" value="HMT_MBD"/>
    <property type="match status" value="1"/>
</dbReference>
<keyword evidence="7" id="KW-0678">Repressor</keyword>
<comment type="cofactor">
    <cofactor evidence="1">
        <name>Mg(2+)</name>
        <dbReference type="ChEBI" id="CHEBI:18420"/>
    </cofactor>
</comment>
<feature type="compositionally biased region" description="Low complexity" evidence="28">
    <location>
        <begin position="544"/>
        <end position="558"/>
    </location>
</feature>
<feature type="compositionally biased region" description="Basic and acidic residues" evidence="28">
    <location>
        <begin position="1735"/>
        <end position="1751"/>
    </location>
</feature>
<evidence type="ECO:0000313" key="34">
    <source>
        <dbReference type="EMBL" id="KZC10232.1"/>
    </source>
</evidence>
<dbReference type="InterPro" id="IPR003616">
    <property type="entry name" value="Post-SET_dom"/>
</dbReference>
<dbReference type="PROSITE" id="PS50867">
    <property type="entry name" value="PRE_SET"/>
    <property type="match status" value="1"/>
</dbReference>
<feature type="region of interest" description="Disordered" evidence="28">
    <location>
        <begin position="938"/>
        <end position="958"/>
    </location>
</feature>
<dbReference type="SMART" id="SM00220">
    <property type="entry name" value="S_TKc"/>
    <property type="match status" value="1"/>
</dbReference>
<feature type="compositionally biased region" description="Basic and acidic residues" evidence="28">
    <location>
        <begin position="948"/>
        <end position="958"/>
    </location>
</feature>
<dbReference type="STRING" id="178035.A0A154PEE2"/>
<evidence type="ECO:0000259" key="33">
    <source>
        <dbReference type="PROSITE" id="PS50982"/>
    </source>
</evidence>
<keyword evidence="35" id="KW-1185">Reference proteome</keyword>
<evidence type="ECO:0000256" key="2">
    <source>
        <dbReference type="ARBA" id="ARBA00004123"/>
    </source>
</evidence>
<dbReference type="Gene3D" id="2.30.30.140">
    <property type="match status" value="2"/>
</dbReference>
<evidence type="ECO:0000256" key="14">
    <source>
        <dbReference type="ARBA" id="ARBA00022737"/>
    </source>
</evidence>
<dbReference type="SUPFAM" id="SSF82199">
    <property type="entry name" value="SET domain"/>
    <property type="match status" value="1"/>
</dbReference>
<evidence type="ECO:0000259" key="29">
    <source>
        <dbReference type="PROSITE" id="PS50011"/>
    </source>
</evidence>
<feature type="compositionally biased region" description="Polar residues" evidence="28">
    <location>
        <begin position="1803"/>
        <end position="1828"/>
    </location>
</feature>
<dbReference type="InterPro" id="IPR008271">
    <property type="entry name" value="Ser/Thr_kinase_AS"/>
</dbReference>
<evidence type="ECO:0000256" key="11">
    <source>
        <dbReference type="ARBA" id="ARBA00022679"/>
    </source>
</evidence>
<evidence type="ECO:0000256" key="21">
    <source>
        <dbReference type="ARBA" id="ARBA00023015"/>
    </source>
</evidence>
<dbReference type="Pfam" id="PF18358">
    <property type="entry name" value="Tudor_4"/>
    <property type="match status" value="1"/>
</dbReference>
<comment type="subcellular location">
    <subcellularLocation>
        <location evidence="3">Chromosome</location>
    </subcellularLocation>
    <subcellularLocation>
        <location evidence="2">Nucleus</location>
    </subcellularLocation>
</comment>
<dbReference type="InterPro" id="IPR011009">
    <property type="entry name" value="Kinase-like_dom_sf"/>
</dbReference>
<keyword evidence="9" id="KW-0597">Phosphoprotein</keyword>
<feature type="compositionally biased region" description="Polar residues" evidence="28">
    <location>
        <begin position="534"/>
        <end position="543"/>
    </location>
</feature>
<keyword evidence="11 34" id="KW-0808">Transferase</keyword>
<dbReference type="SUPFAM" id="SSF54171">
    <property type="entry name" value="DNA-binding domain"/>
    <property type="match status" value="1"/>
</dbReference>
<evidence type="ECO:0000256" key="16">
    <source>
        <dbReference type="ARBA" id="ARBA00022777"/>
    </source>
</evidence>
<dbReference type="GO" id="GO:0008270">
    <property type="term" value="F:zinc ion binding"/>
    <property type="evidence" value="ECO:0007669"/>
    <property type="project" value="InterPro"/>
</dbReference>
<feature type="compositionally biased region" description="Polar residues" evidence="28">
    <location>
        <begin position="1368"/>
        <end position="1383"/>
    </location>
</feature>
<dbReference type="Pfam" id="PF00856">
    <property type="entry name" value="SET"/>
    <property type="match status" value="1"/>
</dbReference>
<dbReference type="SMART" id="SM00317">
    <property type="entry name" value="SET"/>
    <property type="match status" value="1"/>
</dbReference>
<evidence type="ECO:0000259" key="30">
    <source>
        <dbReference type="PROSITE" id="PS50280"/>
    </source>
</evidence>
<dbReference type="Pfam" id="PF00069">
    <property type="entry name" value="Pkinase"/>
    <property type="match status" value="1"/>
</dbReference>
<dbReference type="GO" id="GO:0005694">
    <property type="term" value="C:chromosome"/>
    <property type="evidence" value="ECO:0007669"/>
    <property type="project" value="UniProtKB-SubCell"/>
</dbReference>
<dbReference type="GO" id="GO:0004674">
    <property type="term" value="F:protein serine/threonine kinase activity"/>
    <property type="evidence" value="ECO:0007669"/>
    <property type="project" value="UniProtKB-KW"/>
</dbReference>
<dbReference type="InterPro" id="IPR041291">
    <property type="entry name" value="TUDOR_5"/>
</dbReference>
<protein>
    <recommendedName>
        <fullName evidence="5">non-specific serine/threonine protein kinase</fullName>
        <ecNumber evidence="5">2.7.11.1</ecNumber>
    </recommendedName>
</protein>
<dbReference type="InterPro" id="IPR000719">
    <property type="entry name" value="Prot_kinase_dom"/>
</dbReference>
<dbReference type="InterPro" id="IPR046341">
    <property type="entry name" value="SET_dom_sf"/>
</dbReference>
<dbReference type="EC" id="2.7.11.1" evidence="5"/>
<keyword evidence="18 27" id="KW-0067">ATP-binding</keyword>
<dbReference type="Pfam" id="PF01429">
    <property type="entry name" value="MBD"/>
    <property type="match status" value="1"/>
</dbReference>
<dbReference type="InterPro" id="IPR016177">
    <property type="entry name" value="DNA-bd_dom_sf"/>
</dbReference>
<dbReference type="InterPro" id="IPR001739">
    <property type="entry name" value="Methyl_CpG_DNA-bd"/>
</dbReference>
<reference evidence="34 35" key="1">
    <citation type="submission" date="2015-07" db="EMBL/GenBank/DDBJ databases">
        <title>The genome of Dufourea novaeangliae.</title>
        <authorList>
            <person name="Pan H."/>
            <person name="Kapheim K."/>
        </authorList>
    </citation>
    <scope>NUCLEOTIDE SEQUENCE [LARGE SCALE GENOMIC DNA]</scope>
    <source>
        <strain evidence="34">0120121106</strain>
        <tissue evidence="34">Whole body</tissue>
    </source>
</reference>
<keyword evidence="8" id="KW-0723">Serine/threonine-protein kinase</keyword>
<feature type="domain" description="Protein kinase" evidence="29">
    <location>
        <begin position="26"/>
        <end position="277"/>
    </location>
</feature>
<feature type="domain" description="Post-SET" evidence="32">
    <location>
        <begin position="1941"/>
        <end position="1957"/>
    </location>
</feature>
<evidence type="ECO:0000256" key="1">
    <source>
        <dbReference type="ARBA" id="ARBA00001946"/>
    </source>
</evidence>
<dbReference type="SUPFAM" id="SSF56112">
    <property type="entry name" value="Protein kinase-like (PK-like)"/>
    <property type="match status" value="1"/>
</dbReference>
<evidence type="ECO:0000256" key="4">
    <source>
        <dbReference type="ARBA" id="ARBA00006234"/>
    </source>
</evidence>
<keyword evidence="10 34" id="KW-0489">Methyltransferase</keyword>
<dbReference type="InterPro" id="IPR007728">
    <property type="entry name" value="Pre-SET_dom"/>
</dbReference>
<feature type="domain" description="MBD" evidence="33">
    <location>
        <begin position="1451"/>
        <end position="1518"/>
    </location>
</feature>
<dbReference type="GO" id="GO:0010629">
    <property type="term" value="P:negative regulation of gene expression"/>
    <property type="evidence" value="ECO:0007669"/>
    <property type="project" value="TreeGrafter"/>
</dbReference>
<dbReference type="CDD" id="cd10517">
    <property type="entry name" value="SET_SETDB1"/>
    <property type="match status" value="1"/>
</dbReference>
<comment type="catalytic activity">
    <reaction evidence="25">
        <text>L-threonyl-[protein] + ATP = O-phospho-L-threonyl-[protein] + ADP + H(+)</text>
        <dbReference type="Rhea" id="RHEA:46608"/>
        <dbReference type="Rhea" id="RHEA-COMP:11060"/>
        <dbReference type="Rhea" id="RHEA-COMP:11605"/>
        <dbReference type="ChEBI" id="CHEBI:15378"/>
        <dbReference type="ChEBI" id="CHEBI:30013"/>
        <dbReference type="ChEBI" id="CHEBI:30616"/>
        <dbReference type="ChEBI" id="CHEBI:61977"/>
        <dbReference type="ChEBI" id="CHEBI:456216"/>
        <dbReference type="EC" id="2.7.11.1"/>
    </reaction>
</comment>
<accession>A0A154PEE2</accession>
<evidence type="ECO:0000259" key="31">
    <source>
        <dbReference type="PROSITE" id="PS50867"/>
    </source>
</evidence>
<dbReference type="Pfam" id="PF23312">
    <property type="entry name" value="UBA_SIK3"/>
    <property type="match status" value="1"/>
</dbReference>
<dbReference type="GO" id="GO:0005634">
    <property type="term" value="C:nucleus"/>
    <property type="evidence" value="ECO:0007669"/>
    <property type="project" value="UniProtKB-SubCell"/>
</dbReference>
<evidence type="ECO:0000256" key="27">
    <source>
        <dbReference type="PROSITE-ProRule" id="PRU10141"/>
    </source>
</evidence>
<feature type="domain" description="Pre-SET" evidence="31">
    <location>
        <begin position="1580"/>
        <end position="1651"/>
    </location>
</feature>
<evidence type="ECO:0000256" key="12">
    <source>
        <dbReference type="ARBA" id="ARBA00022691"/>
    </source>
</evidence>
<evidence type="ECO:0000256" key="25">
    <source>
        <dbReference type="ARBA" id="ARBA00047899"/>
    </source>
</evidence>
<dbReference type="CDD" id="cd20382">
    <property type="entry name" value="Tudor_SETDB1_rpt1"/>
    <property type="match status" value="1"/>
</dbReference>